<proteinExistence type="predicted"/>
<reference evidence="1 2" key="1">
    <citation type="submission" date="2019-11" db="EMBL/GenBank/DDBJ databases">
        <title>Whole genome sequence of Oryza granulata.</title>
        <authorList>
            <person name="Li W."/>
        </authorList>
    </citation>
    <scope>NUCLEOTIDE SEQUENCE [LARGE SCALE GENOMIC DNA]</scope>
    <source>
        <strain evidence="2">cv. Menghai</strain>
        <tissue evidence="1">Leaf</tissue>
    </source>
</reference>
<dbReference type="Gene3D" id="3.40.50.2000">
    <property type="entry name" value="Glycogen Phosphorylase B"/>
    <property type="match status" value="1"/>
</dbReference>
<evidence type="ECO:0000313" key="2">
    <source>
        <dbReference type="Proteomes" id="UP000479710"/>
    </source>
</evidence>
<dbReference type="PANTHER" id="PTHR48048">
    <property type="entry name" value="GLYCOSYLTRANSFERASE"/>
    <property type="match status" value="1"/>
</dbReference>
<sequence>MNKVFLVEKMKPGVEMRGYDEEVVVAEEVEAKVRWVMESEGCQALRRRVAAMKDAAAEALKEGGSSHAAFVKFLDDLQAPSGLVRA</sequence>
<accession>A0A6G1E547</accession>
<dbReference type="InterPro" id="IPR050481">
    <property type="entry name" value="UDP-glycosyltransf_plant"/>
</dbReference>
<protein>
    <submittedName>
        <fullName evidence="1">Uncharacterized protein</fullName>
    </submittedName>
</protein>
<dbReference type="GO" id="GO:0035251">
    <property type="term" value="F:UDP-glucosyltransferase activity"/>
    <property type="evidence" value="ECO:0007669"/>
    <property type="project" value="InterPro"/>
</dbReference>
<name>A0A6G1E547_9ORYZ</name>
<dbReference type="AlphaFoldDB" id="A0A6G1E547"/>
<keyword evidence="2" id="KW-1185">Reference proteome</keyword>
<dbReference type="SUPFAM" id="SSF53756">
    <property type="entry name" value="UDP-Glycosyltransferase/glycogen phosphorylase"/>
    <property type="match status" value="1"/>
</dbReference>
<dbReference type="PANTHER" id="PTHR48048:SF89">
    <property type="entry name" value="GLYCOSYLTRANSFERASE"/>
    <property type="match status" value="1"/>
</dbReference>
<gene>
    <name evidence="1" type="ORF">E2562_028283</name>
</gene>
<dbReference type="Proteomes" id="UP000479710">
    <property type="component" value="Unassembled WGS sequence"/>
</dbReference>
<dbReference type="EMBL" id="SPHZ02000005">
    <property type="protein sequence ID" value="KAF0919063.1"/>
    <property type="molecule type" value="Genomic_DNA"/>
</dbReference>
<comment type="caution">
    <text evidence="1">The sequence shown here is derived from an EMBL/GenBank/DDBJ whole genome shotgun (WGS) entry which is preliminary data.</text>
</comment>
<organism evidence="1 2">
    <name type="scientific">Oryza meyeriana var. granulata</name>
    <dbReference type="NCBI Taxonomy" id="110450"/>
    <lineage>
        <taxon>Eukaryota</taxon>
        <taxon>Viridiplantae</taxon>
        <taxon>Streptophyta</taxon>
        <taxon>Embryophyta</taxon>
        <taxon>Tracheophyta</taxon>
        <taxon>Spermatophyta</taxon>
        <taxon>Magnoliopsida</taxon>
        <taxon>Liliopsida</taxon>
        <taxon>Poales</taxon>
        <taxon>Poaceae</taxon>
        <taxon>BOP clade</taxon>
        <taxon>Oryzoideae</taxon>
        <taxon>Oryzeae</taxon>
        <taxon>Oryzinae</taxon>
        <taxon>Oryza</taxon>
        <taxon>Oryza meyeriana</taxon>
    </lineage>
</organism>
<evidence type="ECO:0000313" key="1">
    <source>
        <dbReference type="EMBL" id="KAF0919063.1"/>
    </source>
</evidence>